<keyword evidence="2" id="KW-0472">Membrane</keyword>
<organism evidence="3">
    <name type="scientific">Anguilla anguilla</name>
    <name type="common">European freshwater eel</name>
    <name type="synonym">Muraena anguilla</name>
    <dbReference type="NCBI Taxonomy" id="7936"/>
    <lineage>
        <taxon>Eukaryota</taxon>
        <taxon>Metazoa</taxon>
        <taxon>Chordata</taxon>
        <taxon>Craniata</taxon>
        <taxon>Vertebrata</taxon>
        <taxon>Euteleostomi</taxon>
        <taxon>Actinopterygii</taxon>
        <taxon>Neopterygii</taxon>
        <taxon>Teleostei</taxon>
        <taxon>Anguilliformes</taxon>
        <taxon>Anguillidae</taxon>
        <taxon>Anguilla</taxon>
    </lineage>
</organism>
<dbReference type="EMBL" id="GBXM01065401">
    <property type="protein sequence ID" value="JAH43176.1"/>
    <property type="molecule type" value="Transcribed_RNA"/>
</dbReference>
<accession>A0A0E9SPD6</accession>
<evidence type="ECO:0000313" key="3">
    <source>
        <dbReference type="EMBL" id="JAH43176.1"/>
    </source>
</evidence>
<feature type="compositionally biased region" description="Low complexity" evidence="1">
    <location>
        <begin position="55"/>
        <end position="68"/>
    </location>
</feature>
<feature type="transmembrane region" description="Helical" evidence="2">
    <location>
        <begin position="13"/>
        <end position="32"/>
    </location>
</feature>
<protein>
    <submittedName>
        <fullName evidence="3">Uncharacterized protein</fullName>
    </submittedName>
</protein>
<proteinExistence type="predicted"/>
<evidence type="ECO:0000256" key="1">
    <source>
        <dbReference type="SAM" id="MobiDB-lite"/>
    </source>
</evidence>
<keyword evidence="2" id="KW-0812">Transmembrane</keyword>
<dbReference type="AlphaFoldDB" id="A0A0E9SPD6"/>
<evidence type="ECO:0000256" key="2">
    <source>
        <dbReference type="SAM" id="Phobius"/>
    </source>
</evidence>
<feature type="region of interest" description="Disordered" evidence="1">
    <location>
        <begin position="53"/>
        <end position="89"/>
    </location>
</feature>
<keyword evidence="2" id="KW-1133">Transmembrane helix</keyword>
<reference evidence="3" key="1">
    <citation type="submission" date="2014-11" db="EMBL/GenBank/DDBJ databases">
        <authorList>
            <person name="Amaro Gonzalez C."/>
        </authorList>
    </citation>
    <scope>NUCLEOTIDE SEQUENCE</scope>
</reference>
<reference evidence="3" key="2">
    <citation type="journal article" date="2015" name="Fish Shellfish Immunol.">
        <title>Early steps in the European eel (Anguilla anguilla)-Vibrio vulnificus interaction in the gills: Role of the RtxA13 toxin.</title>
        <authorList>
            <person name="Callol A."/>
            <person name="Pajuelo D."/>
            <person name="Ebbesson L."/>
            <person name="Teles M."/>
            <person name="MacKenzie S."/>
            <person name="Amaro C."/>
        </authorList>
    </citation>
    <scope>NUCLEOTIDE SEQUENCE</scope>
</reference>
<sequence length="89" mass="10308">MAKMFSFRFVTKSLYFVSFLTFHLAFNIWTLFQKRIKVCGKKKRGDLMCVGQRCQTQGQSPTSSQQMQDAEEMVPLSPPEQNTAHRQEA</sequence>
<name>A0A0E9SPD6_ANGAN</name>